<evidence type="ECO:0000313" key="4">
    <source>
        <dbReference type="Proteomes" id="UP000239757"/>
    </source>
</evidence>
<feature type="coiled-coil region" evidence="1">
    <location>
        <begin position="13"/>
        <end position="40"/>
    </location>
</feature>
<dbReference type="Proteomes" id="UP000239757">
    <property type="component" value="Unassembled WGS sequence"/>
</dbReference>
<dbReference type="AlphaFoldDB" id="A0A2P5XXF0"/>
<protein>
    <submittedName>
        <fullName evidence="3">Uncharacterized protein</fullName>
    </submittedName>
</protein>
<proteinExistence type="predicted"/>
<gene>
    <name evidence="3" type="ORF">GOBAR_AA12613</name>
</gene>
<reference evidence="3 4" key="1">
    <citation type="submission" date="2015-01" db="EMBL/GenBank/DDBJ databases">
        <title>Genome of allotetraploid Gossypium barbadense reveals genomic plasticity and fiber elongation in cotton evolution.</title>
        <authorList>
            <person name="Chen X."/>
            <person name="Liu X."/>
            <person name="Zhao B."/>
            <person name="Zheng H."/>
            <person name="Hu Y."/>
            <person name="Lu G."/>
            <person name="Yang C."/>
            <person name="Chen J."/>
            <person name="Shan C."/>
            <person name="Zhang L."/>
            <person name="Zhou Y."/>
            <person name="Wang L."/>
            <person name="Guo W."/>
            <person name="Bai Y."/>
            <person name="Ruan J."/>
            <person name="Shangguan X."/>
            <person name="Mao Y."/>
            <person name="Jiang J."/>
            <person name="Zhu Y."/>
            <person name="Lei J."/>
            <person name="Kang H."/>
            <person name="Chen S."/>
            <person name="He X."/>
            <person name="Wang R."/>
            <person name="Wang Y."/>
            <person name="Chen J."/>
            <person name="Wang L."/>
            <person name="Yu S."/>
            <person name="Wang B."/>
            <person name="Wei J."/>
            <person name="Song S."/>
            <person name="Lu X."/>
            <person name="Gao Z."/>
            <person name="Gu W."/>
            <person name="Deng X."/>
            <person name="Ma D."/>
            <person name="Wang S."/>
            <person name="Liang W."/>
            <person name="Fang L."/>
            <person name="Cai C."/>
            <person name="Zhu X."/>
            <person name="Zhou B."/>
            <person name="Zhang Y."/>
            <person name="Chen Z."/>
            <person name="Xu S."/>
            <person name="Zhu R."/>
            <person name="Wang S."/>
            <person name="Zhang T."/>
            <person name="Zhao G."/>
        </authorList>
    </citation>
    <scope>NUCLEOTIDE SEQUENCE [LARGE SCALE GENOMIC DNA]</scope>
    <source>
        <strain evidence="4">cv. Xinhai21</strain>
        <tissue evidence="3">Leaf</tissue>
    </source>
</reference>
<feature type="region of interest" description="Disordered" evidence="2">
    <location>
        <begin position="142"/>
        <end position="162"/>
    </location>
</feature>
<dbReference type="EMBL" id="KZ664071">
    <property type="protein sequence ID" value="PPS08020.1"/>
    <property type="molecule type" value="Genomic_DNA"/>
</dbReference>
<evidence type="ECO:0000256" key="1">
    <source>
        <dbReference type="SAM" id="Coils"/>
    </source>
</evidence>
<evidence type="ECO:0000313" key="3">
    <source>
        <dbReference type="EMBL" id="PPS08020.1"/>
    </source>
</evidence>
<sequence length="264" mass="30158">MLSKFISVSETRFQNTEIALKNQQASIQGLETQIGQLSKLISKQPQGSLPSNTEPNPREQLNAINIQNDEGVIEPYPKPRQETVVTKSQGEVDQNSNKLVNEEYKPRIPYPNATRKDHSDEQFSELTLRVGDKTITLQARTFGIPSNNEGNSPHQSTKTDNMTQPALQKLSLKEICEPCSSNDRGHIHEERRLRIEELDEWRHTNQEHMINQNYAKTSPIPLQINISIFPFGTVEVSHPKFGTFKVNNTRLKPYLDEIDSRNEE</sequence>
<name>A0A2P5XXF0_GOSBA</name>
<keyword evidence="1" id="KW-0175">Coiled coil</keyword>
<organism evidence="3 4">
    <name type="scientific">Gossypium barbadense</name>
    <name type="common">Sea Island cotton</name>
    <name type="synonym">Hibiscus barbadensis</name>
    <dbReference type="NCBI Taxonomy" id="3634"/>
    <lineage>
        <taxon>Eukaryota</taxon>
        <taxon>Viridiplantae</taxon>
        <taxon>Streptophyta</taxon>
        <taxon>Embryophyta</taxon>
        <taxon>Tracheophyta</taxon>
        <taxon>Spermatophyta</taxon>
        <taxon>Magnoliopsida</taxon>
        <taxon>eudicotyledons</taxon>
        <taxon>Gunneridae</taxon>
        <taxon>Pentapetalae</taxon>
        <taxon>rosids</taxon>
        <taxon>malvids</taxon>
        <taxon>Malvales</taxon>
        <taxon>Malvaceae</taxon>
        <taxon>Malvoideae</taxon>
        <taxon>Gossypium</taxon>
    </lineage>
</organism>
<accession>A0A2P5XXF0</accession>
<evidence type="ECO:0000256" key="2">
    <source>
        <dbReference type="SAM" id="MobiDB-lite"/>
    </source>
</evidence>